<keyword evidence="15" id="KW-1185">Reference proteome</keyword>
<evidence type="ECO:0000256" key="2">
    <source>
        <dbReference type="ARBA" id="ARBA00022692"/>
    </source>
</evidence>
<feature type="domain" description="ABC transporter" evidence="11">
    <location>
        <begin position="489"/>
        <end position="721"/>
    </location>
</feature>
<evidence type="ECO:0000256" key="3">
    <source>
        <dbReference type="ARBA" id="ARBA00022741"/>
    </source>
</evidence>
<dbReference type="Gene3D" id="3.40.50.300">
    <property type="entry name" value="P-loop containing nucleotide triphosphate hydrolases"/>
    <property type="match status" value="1"/>
</dbReference>
<organism evidence="14 15">
    <name type="scientific">Streptomyces beihaiensis</name>
    <dbReference type="NCBI Taxonomy" id="2984495"/>
    <lineage>
        <taxon>Bacteria</taxon>
        <taxon>Bacillati</taxon>
        <taxon>Actinomycetota</taxon>
        <taxon>Actinomycetes</taxon>
        <taxon>Kitasatosporales</taxon>
        <taxon>Streptomycetaceae</taxon>
        <taxon>Streptomyces</taxon>
    </lineage>
</organism>
<keyword evidence="8 10" id="KW-0472">Membrane</keyword>
<evidence type="ECO:0000256" key="8">
    <source>
        <dbReference type="ARBA" id="ARBA00023136"/>
    </source>
</evidence>
<dbReference type="RefSeq" id="WP_266605414.1">
    <property type="nucleotide sequence ID" value="NZ_JAPHNL010000329.1"/>
</dbReference>
<sequence>MKWQKYHTHQEGESDCGPACTRIVLRRHGINVDSAILRESIGLGDQGSNMLALRQALADYDVEAELLRLTIPELRQALAVAGPAILLLDDDGYRHFVVAHDITAQGDLTISDPLFSRVRRLPAHELARTFRGETLITDNPTGPGPTLRSRWGSLHAPRLLWDSARKDRRTLASILLATITVSLMALAISLFVQIAVDAVVQGGSMSALTTLSSAFVALALAASCLQYARGRMVVTVSQRLQRRLSRRYTEKLLKLSPSFFRSRRTGDLVSRFDDVQEIQGLVTTTSIGAAIDLFVVLTVGGYLLVTNALLFVFLIPPVVFNILSSSLLFPSIRESAEEALQRDATLKSEAVNLLQGQAELASYGRRSLALHRLTNLLDRRIAAETRLGRLENLNSVIKVANQAVFTVVVTWLALIHVHKSELTIGQVFSYLTMAGYFLTSMESIASLQITLQRAATALGRYRDIALQKEDPRLTLDADEAEVPQDPMDIEIDALRVTHPAASRPAVDSLSLTIPAGHSILVRGGNGSGKSTLLTALAGLMSEYSGSMKLGGAEVRRVEDATLRQHILYVPETPTILAASVRENLTLGVDHPEEHIRRACRSARIMDVIDALPEGMNHRLREGGTGLSRGQLQRLSLARALLHAPRVYLFDESFSGVDRDTFQEIWTELSALGSTRLLVSHGSVHDIHIDFCFSLDGSDAVHPVPSPQPTHPRDSRLQKVQI</sequence>
<dbReference type="SUPFAM" id="SSF90123">
    <property type="entry name" value="ABC transporter transmembrane region"/>
    <property type="match status" value="1"/>
</dbReference>
<evidence type="ECO:0000259" key="13">
    <source>
        <dbReference type="PROSITE" id="PS50990"/>
    </source>
</evidence>
<feature type="transmembrane region" description="Helical" evidence="10">
    <location>
        <begin position="281"/>
        <end position="304"/>
    </location>
</feature>
<dbReference type="PROSITE" id="PS50929">
    <property type="entry name" value="ABC_TM1F"/>
    <property type="match status" value="1"/>
</dbReference>
<keyword evidence="2 10" id="KW-0812">Transmembrane</keyword>
<evidence type="ECO:0000259" key="11">
    <source>
        <dbReference type="PROSITE" id="PS50893"/>
    </source>
</evidence>
<gene>
    <name evidence="14" type="ORF">OFY01_30480</name>
</gene>
<dbReference type="PROSITE" id="PS50990">
    <property type="entry name" value="PEPTIDASE_C39"/>
    <property type="match status" value="1"/>
</dbReference>
<name>A0ABT3U3Y1_9ACTN</name>
<dbReference type="SMART" id="SM00382">
    <property type="entry name" value="AAA"/>
    <property type="match status" value="1"/>
</dbReference>
<evidence type="ECO:0000313" key="14">
    <source>
        <dbReference type="EMBL" id="MCX3064008.1"/>
    </source>
</evidence>
<dbReference type="Proteomes" id="UP001163064">
    <property type="component" value="Unassembled WGS sequence"/>
</dbReference>
<protein>
    <submittedName>
        <fullName evidence="14">Peptidase domain-containing ABC transporter</fullName>
    </submittedName>
</protein>
<feature type="compositionally biased region" description="Basic and acidic residues" evidence="9">
    <location>
        <begin position="710"/>
        <end position="721"/>
    </location>
</feature>
<keyword evidence="4" id="KW-0378">Hydrolase</keyword>
<evidence type="ECO:0000259" key="12">
    <source>
        <dbReference type="PROSITE" id="PS50929"/>
    </source>
</evidence>
<dbReference type="Pfam" id="PF03412">
    <property type="entry name" value="Peptidase_C39"/>
    <property type="match status" value="1"/>
</dbReference>
<comment type="subcellular location">
    <subcellularLocation>
        <location evidence="1">Cell membrane</location>
        <topology evidence="1">Multi-pass membrane protein</topology>
    </subcellularLocation>
</comment>
<feature type="domain" description="ABC transmembrane type-1" evidence="12">
    <location>
        <begin position="174"/>
        <end position="453"/>
    </location>
</feature>
<dbReference type="PANTHER" id="PTHR43394">
    <property type="entry name" value="ATP-DEPENDENT PERMEASE MDL1, MITOCHONDRIAL"/>
    <property type="match status" value="1"/>
</dbReference>
<reference evidence="14" key="1">
    <citation type="submission" date="2022-10" db="EMBL/GenBank/DDBJ databases">
        <title>Streptomyces beihaiensis sp. nov., a chitin degrading actinobacterium, isolated from shrimp pond soil.</title>
        <authorList>
            <person name="Xie J."/>
            <person name="Shen N."/>
        </authorList>
    </citation>
    <scope>NUCLEOTIDE SEQUENCE</scope>
    <source>
        <strain evidence="14">GXMU-J5</strain>
    </source>
</reference>
<evidence type="ECO:0000256" key="7">
    <source>
        <dbReference type="ARBA" id="ARBA00022989"/>
    </source>
</evidence>
<dbReference type="InterPro" id="IPR036640">
    <property type="entry name" value="ABC1_TM_sf"/>
</dbReference>
<evidence type="ECO:0000256" key="9">
    <source>
        <dbReference type="SAM" id="MobiDB-lite"/>
    </source>
</evidence>
<evidence type="ECO:0000256" key="6">
    <source>
        <dbReference type="ARBA" id="ARBA00022840"/>
    </source>
</evidence>
<dbReference type="InterPro" id="IPR027417">
    <property type="entry name" value="P-loop_NTPase"/>
</dbReference>
<evidence type="ECO:0000313" key="15">
    <source>
        <dbReference type="Proteomes" id="UP001163064"/>
    </source>
</evidence>
<dbReference type="PROSITE" id="PS50893">
    <property type="entry name" value="ABC_TRANSPORTER_2"/>
    <property type="match status" value="1"/>
</dbReference>
<keyword evidence="7 10" id="KW-1133">Transmembrane helix</keyword>
<keyword evidence="6" id="KW-0067">ATP-binding</keyword>
<comment type="caution">
    <text evidence="14">The sequence shown here is derived from an EMBL/GenBank/DDBJ whole genome shotgun (WGS) entry which is preliminary data.</text>
</comment>
<feature type="region of interest" description="Disordered" evidence="9">
    <location>
        <begin position="702"/>
        <end position="721"/>
    </location>
</feature>
<dbReference type="Gene3D" id="1.20.1560.10">
    <property type="entry name" value="ABC transporter type 1, transmembrane domain"/>
    <property type="match status" value="1"/>
</dbReference>
<evidence type="ECO:0000256" key="10">
    <source>
        <dbReference type="SAM" id="Phobius"/>
    </source>
</evidence>
<dbReference type="SUPFAM" id="SSF52540">
    <property type="entry name" value="P-loop containing nucleoside triphosphate hydrolases"/>
    <property type="match status" value="1"/>
</dbReference>
<dbReference type="Pfam" id="PF00005">
    <property type="entry name" value="ABC_tran"/>
    <property type="match status" value="1"/>
</dbReference>
<dbReference type="InterPro" id="IPR005074">
    <property type="entry name" value="Peptidase_C39"/>
</dbReference>
<dbReference type="CDD" id="cd18570">
    <property type="entry name" value="ABC_6TM_PCAT1_LagD_like"/>
    <property type="match status" value="1"/>
</dbReference>
<feature type="transmembrane region" description="Helical" evidence="10">
    <location>
        <begin position="208"/>
        <end position="228"/>
    </location>
</feature>
<feature type="domain" description="Peptidase C39" evidence="13">
    <location>
        <begin position="10"/>
        <end position="137"/>
    </location>
</feature>
<evidence type="ECO:0000256" key="4">
    <source>
        <dbReference type="ARBA" id="ARBA00022801"/>
    </source>
</evidence>
<dbReference type="EMBL" id="JAPHNL010000329">
    <property type="protein sequence ID" value="MCX3064008.1"/>
    <property type="molecule type" value="Genomic_DNA"/>
</dbReference>
<evidence type="ECO:0000256" key="1">
    <source>
        <dbReference type="ARBA" id="ARBA00004651"/>
    </source>
</evidence>
<dbReference type="InterPro" id="IPR011527">
    <property type="entry name" value="ABC1_TM_dom"/>
</dbReference>
<dbReference type="InterPro" id="IPR003439">
    <property type="entry name" value="ABC_transporter-like_ATP-bd"/>
</dbReference>
<feature type="transmembrane region" description="Helical" evidence="10">
    <location>
        <begin position="174"/>
        <end position="196"/>
    </location>
</feature>
<keyword evidence="5" id="KW-0788">Thiol protease</keyword>
<dbReference type="PANTHER" id="PTHR43394:SF1">
    <property type="entry name" value="ATP-BINDING CASSETTE SUB-FAMILY B MEMBER 10, MITOCHONDRIAL"/>
    <property type="match status" value="1"/>
</dbReference>
<dbReference type="Gene3D" id="3.90.70.10">
    <property type="entry name" value="Cysteine proteinases"/>
    <property type="match status" value="1"/>
</dbReference>
<evidence type="ECO:0000256" key="5">
    <source>
        <dbReference type="ARBA" id="ARBA00022807"/>
    </source>
</evidence>
<accession>A0ABT3U3Y1</accession>
<keyword evidence="3" id="KW-0547">Nucleotide-binding</keyword>
<dbReference type="InterPro" id="IPR003593">
    <property type="entry name" value="AAA+_ATPase"/>
</dbReference>
<keyword evidence="5" id="KW-0645">Protease</keyword>
<proteinExistence type="predicted"/>
<dbReference type="InterPro" id="IPR039421">
    <property type="entry name" value="Type_1_exporter"/>
</dbReference>
<dbReference type="Pfam" id="PF00664">
    <property type="entry name" value="ABC_membrane"/>
    <property type="match status" value="1"/>
</dbReference>